<evidence type="ECO:0000256" key="5">
    <source>
        <dbReference type="SAM" id="Phobius"/>
    </source>
</evidence>
<dbReference type="Pfam" id="PF00989">
    <property type="entry name" value="PAS"/>
    <property type="match status" value="1"/>
</dbReference>
<dbReference type="GO" id="GO:0016020">
    <property type="term" value="C:membrane"/>
    <property type="evidence" value="ECO:0007669"/>
    <property type="project" value="UniProtKB-SubCell"/>
</dbReference>
<dbReference type="Pfam" id="PF13188">
    <property type="entry name" value="PAS_8"/>
    <property type="match status" value="1"/>
</dbReference>
<dbReference type="InterPro" id="IPR035965">
    <property type="entry name" value="PAS-like_dom_sf"/>
</dbReference>
<gene>
    <name evidence="9" type="ORF">SAMN05660284_00309</name>
</gene>
<dbReference type="Pfam" id="PF13426">
    <property type="entry name" value="PAS_9"/>
    <property type="match status" value="1"/>
</dbReference>
<dbReference type="Gene3D" id="3.30.450.350">
    <property type="entry name" value="CHASE domain"/>
    <property type="match status" value="1"/>
</dbReference>
<sequence length="785" mass="87740">MRLQKTGKPFPVFCFPWKANYWKNKPGCFILKGGLINWRSMQLSRTKLGKLFRRLRILLLTLLTGLAITALLASWHGKHTRQQAEARLEQNAEITALQIESRLAAQIEALRGLQSAFMASPDMDRHTFRDIIENQNLLARLPGFVVIAFSRQIPRDKIDRLVAKNRESFDPAYRDYKITPLTGQELLQPVDFLYPVNASTRTYLGLDLLSREGTVQAIGRARDEGRGIASPLARSGAETSTSFALHYPVYTAGQNPQNLAERKARYLGAISALYRVEHMLDQAQLNRFDTLRLFDTDQTMNGTPARSEILIHETKNPDGAQQGQTVCNNRIINLPGRQWRLEICAAPSRFIPAGQHGNWPVWAAGIGLSLLYAFFMASRSPIGRIYGNTNLGTPSELRREEERRHKLETLANETPDIFVVRDAQGGIEYANPAARKEFMLDAAEHGMQPLLTTAELAELAEPLVVPCQHLAPSGETRHFEATIVPIRSPFGCNTGSALLARDISHHVEQAAMLDLARTRLSEMLELSGDWLWEQDTEARFTYLSGGPFKLHDINPVHQITRSRWEMGLGDLNEKQWELHRKTIEDREPYSDLVVTLKANGEPLVIQLSGKPIQDKDGVFAGYRGVGRDISAIRHAQDALHAEKLKLMAMLESLSDGVITTDLSGRVEYMNPVALSLTGHEIEEASGQGVESVFQVIDNETRLPLPSLSRQALQGGARLPPHRNAILLNRFGLTFCIQEAVTSIRNEKGEILGSVIVFRDLSDWLALSAKMEKTAQRPPSGSQPTE</sequence>
<feature type="domain" description="PAC" evidence="7">
    <location>
        <begin position="589"/>
        <end position="641"/>
    </location>
</feature>
<dbReference type="SMART" id="SM01079">
    <property type="entry name" value="CHASE"/>
    <property type="match status" value="1"/>
</dbReference>
<dbReference type="NCBIfam" id="TIGR00229">
    <property type="entry name" value="sensory_box"/>
    <property type="match status" value="2"/>
</dbReference>
<dbReference type="Pfam" id="PF03924">
    <property type="entry name" value="CHASE"/>
    <property type="match status" value="1"/>
</dbReference>
<dbReference type="GO" id="GO:0007165">
    <property type="term" value="P:signal transduction"/>
    <property type="evidence" value="ECO:0007669"/>
    <property type="project" value="UniProtKB-ARBA"/>
</dbReference>
<dbReference type="PANTHER" id="PTHR44757">
    <property type="entry name" value="DIGUANYLATE CYCLASE DGCP"/>
    <property type="match status" value="1"/>
</dbReference>
<evidence type="ECO:0000259" key="6">
    <source>
        <dbReference type="PROSITE" id="PS50112"/>
    </source>
</evidence>
<dbReference type="PROSITE" id="PS50112">
    <property type="entry name" value="PAS"/>
    <property type="match status" value="1"/>
</dbReference>
<keyword evidence="2 5" id="KW-0812">Transmembrane</keyword>
<dbReference type="InterPro" id="IPR000700">
    <property type="entry name" value="PAS-assoc_C"/>
</dbReference>
<dbReference type="InterPro" id="IPR013767">
    <property type="entry name" value="PAS_fold"/>
</dbReference>
<name>A0A1I4VQ94_9NEIS</name>
<dbReference type="InterPro" id="IPR000014">
    <property type="entry name" value="PAS"/>
</dbReference>
<dbReference type="Gene3D" id="3.30.450.20">
    <property type="entry name" value="PAS domain"/>
    <property type="match status" value="3"/>
</dbReference>
<dbReference type="PROSITE" id="PS50113">
    <property type="entry name" value="PAC"/>
    <property type="match status" value="1"/>
</dbReference>
<keyword evidence="3 5" id="KW-1133">Transmembrane helix</keyword>
<keyword evidence="10" id="KW-1185">Reference proteome</keyword>
<evidence type="ECO:0000313" key="9">
    <source>
        <dbReference type="EMBL" id="SFN03126.1"/>
    </source>
</evidence>
<evidence type="ECO:0000313" key="10">
    <source>
        <dbReference type="Proteomes" id="UP000242869"/>
    </source>
</evidence>
<dbReference type="GO" id="GO:0003824">
    <property type="term" value="F:catalytic activity"/>
    <property type="evidence" value="ECO:0007669"/>
    <property type="project" value="UniProtKB-ARBA"/>
</dbReference>
<organism evidence="9 10">
    <name type="scientific">Formivibrio citricus</name>
    <dbReference type="NCBI Taxonomy" id="83765"/>
    <lineage>
        <taxon>Bacteria</taxon>
        <taxon>Pseudomonadati</taxon>
        <taxon>Pseudomonadota</taxon>
        <taxon>Betaproteobacteria</taxon>
        <taxon>Neisseriales</taxon>
        <taxon>Chitinibacteraceae</taxon>
        <taxon>Formivibrio</taxon>
    </lineage>
</organism>
<protein>
    <submittedName>
        <fullName evidence="9">PAS domain S-box-containing protein</fullName>
    </submittedName>
</protein>
<evidence type="ECO:0000256" key="2">
    <source>
        <dbReference type="ARBA" id="ARBA00022692"/>
    </source>
</evidence>
<comment type="subcellular location">
    <subcellularLocation>
        <location evidence="1">Membrane</location>
    </subcellularLocation>
</comment>
<feature type="domain" description="PAS" evidence="6">
    <location>
        <begin position="642"/>
        <end position="715"/>
    </location>
</feature>
<dbReference type="STRING" id="83765.SAMN05660284_00309"/>
<evidence type="ECO:0000256" key="3">
    <source>
        <dbReference type="ARBA" id="ARBA00022989"/>
    </source>
</evidence>
<dbReference type="SMART" id="SM00086">
    <property type="entry name" value="PAC"/>
    <property type="match status" value="3"/>
</dbReference>
<dbReference type="PANTHER" id="PTHR44757:SF4">
    <property type="entry name" value="DIGUANYLATE CYCLASE DGCE-RELATED"/>
    <property type="match status" value="1"/>
</dbReference>
<dbReference type="SUPFAM" id="SSF55785">
    <property type="entry name" value="PYP-like sensor domain (PAS domain)"/>
    <property type="match status" value="3"/>
</dbReference>
<feature type="domain" description="CHASE" evidence="8">
    <location>
        <begin position="189"/>
        <end position="342"/>
    </location>
</feature>
<accession>A0A1I4VQ94</accession>
<dbReference type="InterPro" id="IPR042240">
    <property type="entry name" value="CHASE_sf"/>
</dbReference>
<dbReference type="Proteomes" id="UP000242869">
    <property type="component" value="Unassembled WGS sequence"/>
</dbReference>
<evidence type="ECO:0000259" key="7">
    <source>
        <dbReference type="PROSITE" id="PS50113"/>
    </source>
</evidence>
<dbReference type="InterPro" id="IPR001610">
    <property type="entry name" value="PAC"/>
</dbReference>
<dbReference type="OrthoDB" id="8527411at2"/>
<dbReference type="GO" id="GO:0006355">
    <property type="term" value="P:regulation of DNA-templated transcription"/>
    <property type="evidence" value="ECO:0007669"/>
    <property type="project" value="InterPro"/>
</dbReference>
<dbReference type="AlphaFoldDB" id="A0A1I4VQ94"/>
<dbReference type="SMART" id="SM00091">
    <property type="entry name" value="PAS"/>
    <property type="match status" value="2"/>
</dbReference>
<feature type="transmembrane region" description="Helical" evidence="5">
    <location>
        <begin position="55"/>
        <end position="75"/>
    </location>
</feature>
<dbReference type="EMBL" id="FOVE01000002">
    <property type="protein sequence ID" value="SFN03126.1"/>
    <property type="molecule type" value="Genomic_DNA"/>
</dbReference>
<proteinExistence type="predicted"/>
<reference evidence="10" key="1">
    <citation type="submission" date="2016-10" db="EMBL/GenBank/DDBJ databases">
        <authorList>
            <person name="Varghese N."/>
            <person name="Submissions S."/>
        </authorList>
    </citation>
    <scope>NUCLEOTIDE SEQUENCE [LARGE SCALE GENOMIC DNA]</scope>
    <source>
        <strain evidence="10">DSM 6150</strain>
    </source>
</reference>
<evidence type="ECO:0000256" key="4">
    <source>
        <dbReference type="ARBA" id="ARBA00023136"/>
    </source>
</evidence>
<keyword evidence="4 5" id="KW-0472">Membrane</keyword>
<dbReference type="CDD" id="cd00130">
    <property type="entry name" value="PAS"/>
    <property type="match status" value="2"/>
</dbReference>
<evidence type="ECO:0000256" key="1">
    <source>
        <dbReference type="ARBA" id="ARBA00004370"/>
    </source>
</evidence>
<dbReference type="InterPro" id="IPR006189">
    <property type="entry name" value="CHASE_dom"/>
</dbReference>
<evidence type="ECO:0000259" key="8">
    <source>
        <dbReference type="PROSITE" id="PS50839"/>
    </source>
</evidence>
<dbReference type="PROSITE" id="PS50839">
    <property type="entry name" value="CHASE"/>
    <property type="match status" value="1"/>
</dbReference>
<dbReference type="InterPro" id="IPR052155">
    <property type="entry name" value="Biofilm_reg_signaling"/>
</dbReference>